<accession>A0A4R3YJT2</accession>
<reference evidence="1 2" key="1">
    <citation type="submission" date="2019-03" db="EMBL/GenBank/DDBJ databases">
        <title>Genomic Encyclopedia of Type Strains, Phase IV (KMG-IV): sequencing the most valuable type-strain genomes for metagenomic binning, comparative biology and taxonomic classification.</title>
        <authorList>
            <person name="Goeker M."/>
        </authorList>
    </citation>
    <scope>NUCLEOTIDE SEQUENCE [LARGE SCALE GENOMIC DNA]</scope>
    <source>
        <strain evidence="1 2">DSM 29487</strain>
    </source>
</reference>
<evidence type="ECO:0000313" key="2">
    <source>
        <dbReference type="Proteomes" id="UP000295515"/>
    </source>
</evidence>
<dbReference type="Proteomes" id="UP000295515">
    <property type="component" value="Unassembled WGS sequence"/>
</dbReference>
<dbReference type="Pfam" id="PF13079">
    <property type="entry name" value="DUF3916"/>
    <property type="match status" value="1"/>
</dbReference>
<gene>
    <name evidence="1" type="ORF">EDD60_12553</name>
</gene>
<name>A0A4R3YJT2_9FIRM</name>
<proteinExistence type="predicted"/>
<dbReference type="RefSeq" id="WP_066445216.1">
    <property type="nucleotide sequence ID" value="NZ_CAUWFI010000016.1"/>
</dbReference>
<dbReference type="GeneID" id="98916461"/>
<keyword evidence="2" id="KW-1185">Reference proteome</keyword>
<dbReference type="EMBL" id="SMCQ01000025">
    <property type="protein sequence ID" value="TCV92965.1"/>
    <property type="molecule type" value="Genomic_DNA"/>
</dbReference>
<comment type="caution">
    <text evidence="1">The sequence shown here is derived from an EMBL/GenBank/DDBJ whole genome shotgun (WGS) entry which is preliminary data.</text>
</comment>
<dbReference type="InterPro" id="IPR025075">
    <property type="entry name" value="DUF3916"/>
</dbReference>
<dbReference type="AlphaFoldDB" id="A0A4R3YJT2"/>
<evidence type="ECO:0000313" key="1">
    <source>
        <dbReference type="EMBL" id="TCV92965.1"/>
    </source>
</evidence>
<protein>
    <submittedName>
        <fullName evidence="1">Uncharacterized protein DUF3916</fullName>
    </submittedName>
</protein>
<organism evidence="1 2">
    <name type="scientific">Longibaculum muris</name>
    <dbReference type="NCBI Taxonomy" id="1796628"/>
    <lineage>
        <taxon>Bacteria</taxon>
        <taxon>Bacillati</taxon>
        <taxon>Bacillota</taxon>
        <taxon>Erysipelotrichia</taxon>
        <taxon>Erysipelotrichales</taxon>
        <taxon>Coprobacillaceae</taxon>
        <taxon>Longibaculum</taxon>
    </lineage>
</organism>
<sequence>MYEGSRKKQRGQKRKLEKMFSYIDCFEPCWNQDVLYEHFHVPSDPFIERAKTSNQVKRSFYQKWLSTTKKFIEEKPQDLKFCKIVALLSIPNLWSSEIIIFFDKSYYESFFERHDDYQKWILIENDSFAKRQSLNIDLCEMGIRQFINDEGDIFTNELWFYGEVVEFIS</sequence>